<dbReference type="Gene3D" id="1.25.40.10">
    <property type="entry name" value="Tetratricopeptide repeat domain"/>
    <property type="match status" value="1"/>
</dbReference>
<accession>A0ABV9GMV0</accession>
<sequence length="314" mass="37003">MKIGRNDPCPCGSGKKYKKCCMNKDVSYEEKGTPEFLKRRWTDEKVERMSTTEIFDQLATLGIEKDEDEFIREITAHKSSDALALVWEETYHLDINDLMIDFVYIAVRILASRLALGHLLIENLNSKMQDGYKLLQENQRDQACDLWWEVWEDTFRWLIPRHVDSINELDNLTKGDMLQSYHNWVQDFEMALERLGSKGKKYLQMRYDLGTQFRKRLPESSSLIMLNMGTAAAEALFQLGKVEEADKLFEKIAKENPDDIWPLVRWGDMYTTWMNKENADHHRARELYEKALQVAEDESDRETIEMRIEDLNIK</sequence>
<organism evidence="2 3">
    <name type="scientific">Camelliibacillus cellulosilyticus</name>
    <dbReference type="NCBI Taxonomy" id="2174486"/>
    <lineage>
        <taxon>Bacteria</taxon>
        <taxon>Bacillati</taxon>
        <taxon>Bacillota</taxon>
        <taxon>Bacilli</taxon>
        <taxon>Bacillales</taxon>
        <taxon>Sporolactobacillaceae</taxon>
        <taxon>Camelliibacillus</taxon>
    </lineage>
</organism>
<protein>
    <submittedName>
        <fullName evidence="2">SEC-C metal-binding domain-containing protein</fullName>
    </submittedName>
</protein>
<dbReference type="EMBL" id="JBHSFW010000004">
    <property type="protein sequence ID" value="MFC4618909.1"/>
    <property type="molecule type" value="Genomic_DNA"/>
</dbReference>
<dbReference type="RefSeq" id="WP_376846012.1">
    <property type="nucleotide sequence ID" value="NZ_JBHSFW010000004.1"/>
</dbReference>
<comment type="caution">
    <text evidence="2">The sequence shown here is derived from an EMBL/GenBank/DDBJ whole genome shotgun (WGS) entry which is preliminary data.</text>
</comment>
<dbReference type="InterPro" id="IPR011990">
    <property type="entry name" value="TPR-like_helical_dom_sf"/>
</dbReference>
<proteinExistence type="predicted"/>
<keyword evidence="3" id="KW-1185">Reference proteome</keyword>
<dbReference type="SUPFAM" id="SSF48452">
    <property type="entry name" value="TPR-like"/>
    <property type="match status" value="1"/>
</dbReference>
<reference evidence="3" key="1">
    <citation type="journal article" date="2019" name="Int. J. Syst. Evol. Microbiol.">
        <title>The Global Catalogue of Microorganisms (GCM) 10K type strain sequencing project: providing services to taxonomists for standard genome sequencing and annotation.</title>
        <authorList>
            <consortium name="The Broad Institute Genomics Platform"/>
            <consortium name="The Broad Institute Genome Sequencing Center for Infectious Disease"/>
            <person name="Wu L."/>
            <person name="Ma J."/>
        </authorList>
    </citation>
    <scope>NUCLEOTIDE SEQUENCE [LARGE SCALE GENOMIC DNA]</scope>
    <source>
        <strain evidence="3">CGMCC 1.16306</strain>
    </source>
</reference>
<evidence type="ECO:0000313" key="3">
    <source>
        <dbReference type="Proteomes" id="UP001596022"/>
    </source>
</evidence>
<dbReference type="Pfam" id="PF02810">
    <property type="entry name" value="SEC-C"/>
    <property type="match status" value="1"/>
</dbReference>
<feature type="coiled-coil region" evidence="1">
    <location>
        <begin position="278"/>
        <end position="314"/>
    </location>
</feature>
<name>A0ABV9GMV0_9BACL</name>
<gene>
    <name evidence="2" type="ORF">ACFO4N_09230</name>
</gene>
<evidence type="ECO:0000313" key="2">
    <source>
        <dbReference type="EMBL" id="MFC4618909.1"/>
    </source>
</evidence>
<dbReference type="Gene3D" id="3.10.450.50">
    <property type="match status" value="1"/>
</dbReference>
<dbReference type="Proteomes" id="UP001596022">
    <property type="component" value="Unassembled WGS sequence"/>
</dbReference>
<evidence type="ECO:0000256" key="1">
    <source>
        <dbReference type="SAM" id="Coils"/>
    </source>
</evidence>
<dbReference type="SUPFAM" id="SSF103642">
    <property type="entry name" value="Sec-C motif"/>
    <property type="match status" value="1"/>
</dbReference>
<keyword evidence="1" id="KW-0175">Coiled coil</keyword>
<dbReference type="InterPro" id="IPR004027">
    <property type="entry name" value="SEC_C_motif"/>
</dbReference>